<sequence>MDVSSPSLPPGKGDTWLSDNNDELGATWPLSEASLPEWDKVTDPSSQTPAL</sequence>
<protein>
    <submittedName>
        <fullName evidence="2">Unplaced genomic scaffold scaffold_83, whole genome shotgun sequence</fullName>
    </submittedName>
</protein>
<dbReference type="Proteomes" id="UP000054018">
    <property type="component" value="Unassembled WGS sequence"/>
</dbReference>
<name>A0A0C9ZK74_9AGAM</name>
<evidence type="ECO:0000313" key="2">
    <source>
        <dbReference type="EMBL" id="KIK20333.1"/>
    </source>
</evidence>
<dbReference type="EMBL" id="KN833767">
    <property type="protein sequence ID" value="KIK20333.1"/>
    <property type="molecule type" value="Genomic_DNA"/>
</dbReference>
<organism evidence="2 3">
    <name type="scientific">Pisolithus microcarpus 441</name>
    <dbReference type="NCBI Taxonomy" id="765257"/>
    <lineage>
        <taxon>Eukaryota</taxon>
        <taxon>Fungi</taxon>
        <taxon>Dikarya</taxon>
        <taxon>Basidiomycota</taxon>
        <taxon>Agaricomycotina</taxon>
        <taxon>Agaricomycetes</taxon>
        <taxon>Agaricomycetidae</taxon>
        <taxon>Boletales</taxon>
        <taxon>Sclerodermatineae</taxon>
        <taxon>Pisolithaceae</taxon>
        <taxon>Pisolithus</taxon>
    </lineage>
</organism>
<gene>
    <name evidence="2" type="ORF">PISMIDRAFT_682414</name>
</gene>
<evidence type="ECO:0000256" key="1">
    <source>
        <dbReference type="SAM" id="MobiDB-lite"/>
    </source>
</evidence>
<reference evidence="2 3" key="1">
    <citation type="submission" date="2014-04" db="EMBL/GenBank/DDBJ databases">
        <authorList>
            <consortium name="DOE Joint Genome Institute"/>
            <person name="Kuo A."/>
            <person name="Kohler A."/>
            <person name="Costa M.D."/>
            <person name="Nagy L.G."/>
            <person name="Floudas D."/>
            <person name="Copeland A."/>
            <person name="Barry K.W."/>
            <person name="Cichocki N."/>
            <person name="Veneault-Fourrey C."/>
            <person name="LaButti K."/>
            <person name="Lindquist E.A."/>
            <person name="Lipzen A."/>
            <person name="Lundell T."/>
            <person name="Morin E."/>
            <person name="Murat C."/>
            <person name="Sun H."/>
            <person name="Tunlid A."/>
            <person name="Henrissat B."/>
            <person name="Grigoriev I.V."/>
            <person name="Hibbett D.S."/>
            <person name="Martin F."/>
            <person name="Nordberg H.P."/>
            <person name="Cantor M.N."/>
            <person name="Hua S.X."/>
        </authorList>
    </citation>
    <scope>NUCLEOTIDE SEQUENCE [LARGE SCALE GENOMIC DNA]</scope>
    <source>
        <strain evidence="2 3">441</strain>
    </source>
</reference>
<accession>A0A0C9ZK74</accession>
<dbReference type="AlphaFoldDB" id="A0A0C9ZK74"/>
<proteinExistence type="predicted"/>
<feature type="region of interest" description="Disordered" evidence="1">
    <location>
        <begin position="1"/>
        <end position="51"/>
    </location>
</feature>
<dbReference type="HOGENOM" id="CLU_3107328_0_0_1"/>
<keyword evidence="3" id="KW-1185">Reference proteome</keyword>
<reference evidence="3" key="2">
    <citation type="submission" date="2015-01" db="EMBL/GenBank/DDBJ databases">
        <title>Evolutionary Origins and Diversification of the Mycorrhizal Mutualists.</title>
        <authorList>
            <consortium name="DOE Joint Genome Institute"/>
            <consortium name="Mycorrhizal Genomics Consortium"/>
            <person name="Kohler A."/>
            <person name="Kuo A."/>
            <person name="Nagy L.G."/>
            <person name="Floudas D."/>
            <person name="Copeland A."/>
            <person name="Barry K.W."/>
            <person name="Cichocki N."/>
            <person name="Veneault-Fourrey C."/>
            <person name="LaButti K."/>
            <person name="Lindquist E.A."/>
            <person name="Lipzen A."/>
            <person name="Lundell T."/>
            <person name="Morin E."/>
            <person name="Murat C."/>
            <person name="Riley R."/>
            <person name="Ohm R."/>
            <person name="Sun H."/>
            <person name="Tunlid A."/>
            <person name="Henrissat B."/>
            <person name="Grigoriev I.V."/>
            <person name="Hibbett D.S."/>
            <person name="Martin F."/>
        </authorList>
    </citation>
    <scope>NUCLEOTIDE SEQUENCE [LARGE SCALE GENOMIC DNA]</scope>
    <source>
        <strain evidence="3">441</strain>
    </source>
</reference>
<evidence type="ECO:0000313" key="3">
    <source>
        <dbReference type="Proteomes" id="UP000054018"/>
    </source>
</evidence>